<evidence type="ECO:0000313" key="2">
    <source>
        <dbReference type="Proteomes" id="UP000234331"/>
    </source>
</evidence>
<reference evidence="1 2" key="1">
    <citation type="submission" date="2017-06" db="EMBL/GenBank/DDBJ databases">
        <authorList>
            <person name="Kim H.J."/>
            <person name="Triplett B.A."/>
        </authorList>
    </citation>
    <scope>NUCLEOTIDE SEQUENCE [LARGE SCALE GENOMIC DNA]</scope>
    <source>
        <strain evidence="1">FRACA_ARgP5</strain>
    </source>
</reference>
<dbReference type="PANTHER" id="PTHR36452">
    <property type="entry name" value="CHROMOSOME 12, WHOLE GENOME SHOTGUN SEQUENCE"/>
    <property type="match status" value="1"/>
</dbReference>
<dbReference type="PANTHER" id="PTHR36452:SF1">
    <property type="entry name" value="DUF2461 DOMAIN-CONTAINING PROTEIN"/>
    <property type="match status" value="1"/>
</dbReference>
<evidence type="ECO:0000313" key="1">
    <source>
        <dbReference type="EMBL" id="SNQ52023.1"/>
    </source>
</evidence>
<dbReference type="AlphaFoldDB" id="A0A2I2L272"/>
<name>A0A2I2L272_9ACTN</name>
<protein>
    <recommendedName>
        <fullName evidence="3">TIGR02453 family protein</fullName>
    </recommendedName>
</protein>
<dbReference type="EMBL" id="FZMO01000558">
    <property type="protein sequence ID" value="SNQ52023.1"/>
    <property type="molecule type" value="Genomic_DNA"/>
</dbReference>
<evidence type="ECO:0008006" key="3">
    <source>
        <dbReference type="Google" id="ProtNLM"/>
    </source>
</evidence>
<organism evidence="1 2">
    <name type="scientific">Frankia canadensis</name>
    <dbReference type="NCBI Taxonomy" id="1836972"/>
    <lineage>
        <taxon>Bacteria</taxon>
        <taxon>Bacillati</taxon>
        <taxon>Actinomycetota</taxon>
        <taxon>Actinomycetes</taxon>
        <taxon>Frankiales</taxon>
        <taxon>Frankiaceae</taxon>
        <taxon>Frankia</taxon>
    </lineage>
</organism>
<accession>A0A2I2L272</accession>
<keyword evidence="2" id="KW-1185">Reference proteome</keyword>
<proteinExistence type="predicted"/>
<dbReference type="Proteomes" id="UP000234331">
    <property type="component" value="Unassembled WGS sequence"/>
</dbReference>
<dbReference type="InterPro" id="IPR012808">
    <property type="entry name" value="CHP02453"/>
</dbReference>
<dbReference type="Pfam" id="PF09365">
    <property type="entry name" value="DUF2461"/>
    <property type="match status" value="1"/>
</dbReference>
<dbReference type="InterPro" id="IPR015996">
    <property type="entry name" value="UCP028451"/>
</dbReference>
<dbReference type="RefSeq" id="WP_101836293.1">
    <property type="nucleotide sequence ID" value="NZ_FZMO01000558.1"/>
</dbReference>
<dbReference type="PIRSF" id="PIRSF028451">
    <property type="entry name" value="UCP028451"/>
    <property type="match status" value="1"/>
</dbReference>
<sequence length="218" mass="24835">MNFTGFPPAALHLYAALKADNSRESWQQRYRRVYERQVLAPMTALARELSDEFGDIRVLGPVRDTRLSHDKSPYKTYQGAYLDLEPFLGFWLHLDAEGLYASGRYYPRAAEHIARYRTAVAEDGSGAELASIVERLRESGFAIGGDQLRTHPRGFSQDHPRLELLRHRTLDVGRRYGPGPELHSGRAAHQVRETWRLVRPLLSWVADQAPARTAEPSR</sequence>
<gene>
    <name evidence="1" type="ORF">FRACA_90026</name>
</gene>
<dbReference type="OrthoDB" id="9794241at2"/>